<feature type="region of interest" description="Disordered" evidence="1">
    <location>
        <begin position="459"/>
        <end position="479"/>
    </location>
</feature>
<name>G0TSS7_TRYVY</name>
<proteinExistence type="predicted"/>
<dbReference type="AlphaFoldDB" id="G0TSS7"/>
<feature type="compositionally biased region" description="Basic and acidic residues" evidence="1">
    <location>
        <begin position="464"/>
        <end position="476"/>
    </location>
</feature>
<organism evidence="2">
    <name type="scientific">Trypanosoma vivax (strain Y486)</name>
    <dbReference type="NCBI Taxonomy" id="1055687"/>
    <lineage>
        <taxon>Eukaryota</taxon>
        <taxon>Discoba</taxon>
        <taxon>Euglenozoa</taxon>
        <taxon>Kinetoplastea</taxon>
        <taxon>Metakinetoplastina</taxon>
        <taxon>Trypanosomatida</taxon>
        <taxon>Trypanosomatidae</taxon>
        <taxon>Trypanosoma</taxon>
        <taxon>Duttonella</taxon>
    </lineage>
</organism>
<dbReference type="EMBL" id="HE573019">
    <property type="protein sequence ID" value="CCC47005.1"/>
    <property type="molecule type" value="Genomic_DNA"/>
</dbReference>
<accession>G0TSS7</accession>
<protein>
    <submittedName>
        <fullName evidence="2">Uncharacterized protein</fullName>
    </submittedName>
</protein>
<gene>
    <name evidence="2" type="ORF">TVY486_0301920</name>
</gene>
<reference evidence="2" key="1">
    <citation type="journal article" date="2012" name="Proc. Natl. Acad. Sci. U.S.A.">
        <title>Antigenic diversity is generated by distinct evolutionary mechanisms in African trypanosome species.</title>
        <authorList>
            <person name="Jackson A.P."/>
            <person name="Berry A."/>
            <person name="Aslett M."/>
            <person name="Allison H.C."/>
            <person name="Burton P."/>
            <person name="Vavrova-Anderson J."/>
            <person name="Brown R."/>
            <person name="Browne H."/>
            <person name="Corton N."/>
            <person name="Hauser H."/>
            <person name="Gamble J."/>
            <person name="Gilderthorp R."/>
            <person name="Marcello L."/>
            <person name="McQuillan J."/>
            <person name="Otto T.D."/>
            <person name="Quail M.A."/>
            <person name="Sanders M.J."/>
            <person name="van Tonder A."/>
            <person name="Ginger M.L."/>
            <person name="Field M.C."/>
            <person name="Barry J.D."/>
            <person name="Hertz-Fowler C."/>
            <person name="Berriman M."/>
        </authorList>
    </citation>
    <scope>NUCLEOTIDE SEQUENCE</scope>
    <source>
        <strain evidence="2">Y486</strain>
    </source>
</reference>
<evidence type="ECO:0000256" key="1">
    <source>
        <dbReference type="SAM" id="MobiDB-lite"/>
    </source>
</evidence>
<dbReference type="VEuPathDB" id="TriTrypDB:TvY486_0301920"/>
<evidence type="ECO:0000313" key="2">
    <source>
        <dbReference type="EMBL" id="CCC47005.1"/>
    </source>
</evidence>
<sequence length="709" mass="76923">MRGCAAARLLPLARTLVARNAAGTQARRISLSELAKAFTELSEAELAQTAPSIPSPLPLVSATETDAKAGTNITVDVHGVGSSTSFASSPQSSAKLQMNPNVLTFSTTYRNALRSLAGPVLAVTLERECKRANQGCMLQGLVEVWRRLRAAPPSAIAITHNEACSTETASPNHSTAILHSAALALPANFVPFRSDYLLECVLRALAKLSLDDVQQSCAAVESIGDGAPVTWVSEFSDLLLQWLNARAACLSASRSATFLHLIAQQRLLHSDTVLETLCDNTMLFIRRQRDDLNHTFYSIVVEGFLAGVRDGSLHLTKQSSPATFLFLTLALAKIKWFDPECAAVLLPQLHEALRVFPGQFLGVVLLLGRREVTACEPATTELILLTLLNAMQKRGHRFQKTALHGPRRHSTDDADTDPLDDSIETLNGDSVDCGAPLAMCDENDESDPLMVPLHAESLSTSSPDMKEEVGTKDGSKDIPALPSAAVTEVDTGSFSTSFLDLRSIPVFIDGLNHIISTTVKHCVAQGNDKQCSSIQAQSAALYDAVLNDVHTSVKSLQFLLHRPALVERLLLSALAIPRETVHPFMIELAFVFTRHVGERRIKTVGTGGSQGPVTFWQRRALAIVELLVQRGIVINKTYAMPHDVVCLSPRVAAAVESIRAQLRQENACQNEEGRHSAHSRDQRRSVAVFSKFAAAVRRMKKYAETPCSS</sequence>